<accession>A0A0P1MD33</accession>
<keyword evidence="2" id="KW-1003">Cell membrane</keyword>
<feature type="transmembrane region" description="Helical" evidence="6">
    <location>
        <begin position="190"/>
        <end position="214"/>
    </location>
</feature>
<evidence type="ECO:0000313" key="9">
    <source>
        <dbReference type="EMBL" id="CUU08967.1"/>
    </source>
</evidence>
<gene>
    <name evidence="9" type="ORF">JGI4_02232</name>
    <name evidence="8" type="ORF">JGI8_00108</name>
</gene>
<evidence type="ECO:0000256" key="4">
    <source>
        <dbReference type="ARBA" id="ARBA00022989"/>
    </source>
</evidence>
<feature type="transmembrane region" description="Helical" evidence="6">
    <location>
        <begin position="29"/>
        <end position="56"/>
    </location>
</feature>
<accession>A0A0N7MW25</accession>
<sequence>MKRLYKSRHDRIIDGVCGGIGEYLGIDPVIVRIIFILLFFMGGVGLLLYIAGMLIIPVNPEHTKEQPPVEPKKAGGGVLFILGIILVIIGIGLLLENFGWPFWRFLKVGFNYIFPLLIIAAGIFLIATYIQRKRNTSISGVESGGEKIEIETEASGTVKRLFRSRKNRMIFGVCGGLGEYLNTDPTVIRILWVILGISSLGIAILLYLIMAIIVPEEPTS</sequence>
<dbReference type="GO" id="GO:0005886">
    <property type="term" value="C:plasma membrane"/>
    <property type="evidence" value="ECO:0007669"/>
    <property type="project" value="UniProtKB-SubCell"/>
</dbReference>
<accession>A0A0P1LDQ8</accession>
<dbReference type="EMBL" id="FAOP01000012">
    <property type="protein sequence ID" value="CUU08967.1"/>
    <property type="molecule type" value="Genomic_DNA"/>
</dbReference>
<dbReference type="Pfam" id="PF04024">
    <property type="entry name" value="PspC"/>
    <property type="match status" value="2"/>
</dbReference>
<comment type="subcellular location">
    <subcellularLocation>
        <location evidence="1">Cell membrane</location>
        <topology evidence="1">Single-pass membrane protein</topology>
    </subcellularLocation>
</comment>
<dbReference type="InterPro" id="IPR007168">
    <property type="entry name" value="Phageshock_PspC_N"/>
</dbReference>
<keyword evidence="11" id="KW-1185">Reference proteome</keyword>
<dbReference type="Proteomes" id="UP000182011">
    <property type="component" value="Unassembled WGS sequence"/>
</dbReference>
<dbReference type="PANTHER" id="PTHR33885:SF3">
    <property type="entry name" value="PHAGE SHOCK PROTEIN C"/>
    <property type="match status" value="1"/>
</dbReference>
<evidence type="ECO:0000313" key="8">
    <source>
        <dbReference type="EMBL" id="CUS77294.1"/>
    </source>
</evidence>
<accession>A0A0P1LZK9</accession>
<accession>A0A0P1M0P9</accession>
<dbReference type="PANTHER" id="PTHR33885">
    <property type="entry name" value="PHAGE SHOCK PROTEIN C"/>
    <property type="match status" value="1"/>
</dbReference>
<feature type="domain" description="Phage shock protein PspC N-terminal" evidence="7">
    <location>
        <begin position="2"/>
        <end position="58"/>
    </location>
</feature>
<evidence type="ECO:0000256" key="3">
    <source>
        <dbReference type="ARBA" id="ARBA00022692"/>
    </source>
</evidence>
<feature type="transmembrane region" description="Helical" evidence="6">
    <location>
        <begin position="112"/>
        <end position="130"/>
    </location>
</feature>
<reference evidence="8 11" key="1">
    <citation type="submission" date="2015-11" db="EMBL/GenBank/DDBJ databases">
        <authorList>
            <person name="Varghese N."/>
        </authorList>
    </citation>
    <scope>NUCLEOTIDE SEQUENCE [LARGE SCALE GENOMIC DNA]</scope>
    <source>
        <strain evidence="8 11">JGI-8</strain>
    </source>
</reference>
<proteinExistence type="predicted"/>
<evidence type="ECO:0000259" key="7">
    <source>
        <dbReference type="Pfam" id="PF04024"/>
    </source>
</evidence>
<accession>A0A0S4NCA0</accession>
<evidence type="ECO:0000256" key="1">
    <source>
        <dbReference type="ARBA" id="ARBA00004162"/>
    </source>
</evidence>
<evidence type="ECO:0000256" key="5">
    <source>
        <dbReference type="ARBA" id="ARBA00023136"/>
    </source>
</evidence>
<feature type="transmembrane region" description="Helical" evidence="6">
    <location>
        <begin position="77"/>
        <end position="100"/>
    </location>
</feature>
<feature type="domain" description="Phage shock protein PspC N-terminal" evidence="7">
    <location>
        <begin position="159"/>
        <end position="217"/>
    </location>
</feature>
<keyword evidence="4 6" id="KW-1133">Transmembrane helix</keyword>
<accession>A0A0P1MH04</accession>
<accession>A0A0N7MYC6</accession>
<accession>A0A0P1LCZ8</accession>
<dbReference type="STRING" id="1633631.GCA_001442925_02226"/>
<evidence type="ECO:0000313" key="11">
    <source>
        <dbReference type="Proteomes" id="UP000182200"/>
    </source>
</evidence>
<accession>A0A0P1MCG8</accession>
<organism evidence="9 10">
    <name type="scientific">Candidatus Kryptonium thompsonii</name>
    <dbReference type="NCBI Taxonomy" id="1633631"/>
    <lineage>
        <taxon>Bacteria</taxon>
        <taxon>Pseudomonadati</taxon>
        <taxon>Candidatus Kryptoniota</taxon>
        <taxon>Candidatus Kryptonium</taxon>
    </lineage>
</organism>
<dbReference type="RefSeq" id="WP_320409888.1">
    <property type="nucleotide sequence ID" value="NZ_CZVI01000001.1"/>
</dbReference>
<evidence type="ECO:0000256" key="6">
    <source>
        <dbReference type="SAM" id="Phobius"/>
    </source>
</evidence>
<reference evidence="9 10" key="2">
    <citation type="submission" date="2015-11" db="EMBL/GenBank/DDBJ databases">
        <authorList>
            <person name="Zhang Y."/>
            <person name="Guo Z."/>
        </authorList>
    </citation>
    <scope>NUCLEOTIDE SEQUENCE [LARGE SCALE GENOMIC DNA]</scope>
    <source>
        <strain evidence="9">JGI-4</strain>
    </source>
</reference>
<evidence type="ECO:0000313" key="10">
    <source>
        <dbReference type="Proteomes" id="UP000182011"/>
    </source>
</evidence>
<keyword evidence="3 6" id="KW-0812">Transmembrane</keyword>
<protein>
    <submittedName>
        <fullName evidence="9">Phage shock protein C (PspC) family protein</fullName>
    </submittedName>
</protein>
<name>A0A0P1LZK9_9BACT</name>
<evidence type="ECO:0000256" key="2">
    <source>
        <dbReference type="ARBA" id="ARBA00022475"/>
    </source>
</evidence>
<dbReference type="Proteomes" id="UP000182200">
    <property type="component" value="Unassembled WGS sequence"/>
</dbReference>
<keyword evidence="5 6" id="KW-0472">Membrane</keyword>
<dbReference type="EMBL" id="CZVI01000001">
    <property type="protein sequence ID" value="CUS77294.1"/>
    <property type="molecule type" value="Genomic_DNA"/>
</dbReference>
<dbReference type="InterPro" id="IPR052027">
    <property type="entry name" value="PspC"/>
</dbReference>
<dbReference type="AlphaFoldDB" id="A0A0P1LZK9"/>